<evidence type="ECO:0000313" key="3">
    <source>
        <dbReference type="Proteomes" id="UP001610100"/>
    </source>
</evidence>
<name>A0ABW7N1C0_9FLAO</name>
<feature type="chain" id="PRO_5046048663" evidence="1">
    <location>
        <begin position="21"/>
        <end position="230"/>
    </location>
</feature>
<keyword evidence="1" id="KW-0732">Signal</keyword>
<reference evidence="2 3" key="1">
    <citation type="submission" date="2024-02" db="EMBL/GenBank/DDBJ databases">
        <title>A Gaetbulibacter species isolated from tidal flats and genomic insights of their niches.</title>
        <authorList>
            <person name="Ye Y."/>
        </authorList>
    </citation>
    <scope>NUCLEOTIDE SEQUENCE [LARGE SCALE GENOMIC DNA]</scope>
    <source>
        <strain evidence="2 3">KYW382</strain>
    </source>
</reference>
<protein>
    <submittedName>
        <fullName evidence="2">Uncharacterized protein</fullName>
    </submittedName>
</protein>
<dbReference type="RefSeq" id="WP_344741911.1">
    <property type="nucleotide sequence ID" value="NZ_BAABAY010000006.1"/>
</dbReference>
<dbReference type="Proteomes" id="UP001610100">
    <property type="component" value="Unassembled WGS sequence"/>
</dbReference>
<dbReference type="EMBL" id="JBAWKB010000004">
    <property type="protein sequence ID" value="MFH6772664.1"/>
    <property type="molecule type" value="Genomic_DNA"/>
</dbReference>
<comment type="caution">
    <text evidence="2">The sequence shown here is derived from an EMBL/GenBank/DDBJ whole genome shotgun (WGS) entry which is preliminary data.</text>
</comment>
<sequence length="230" mass="27044">MKRLLLLFASLLVGLSTVSATTLGTKNPQERFDRNKNLRYAQPISFVERGVEFLIFPDGSFDFNTNAYNNRYSNTYYGTANRRSSINVGYRGPNVSVNYSSNRYPDNRGVSIVRDYNGNVRRIGNVYLNYDRYGRITRAGSIFIDYNRGHGWLRQVGGLRVNYNRWGEIVSLRGQVNRYNQNCNTCGMINCDHNHRDYDNDHRDHRDHDYDNDKYYYFKQNGEVKKHKKR</sequence>
<accession>A0ABW7N1C0</accession>
<organism evidence="2 3">
    <name type="scientific">Gaetbulibacter aestuarii</name>
    <dbReference type="NCBI Taxonomy" id="1502358"/>
    <lineage>
        <taxon>Bacteria</taxon>
        <taxon>Pseudomonadati</taxon>
        <taxon>Bacteroidota</taxon>
        <taxon>Flavobacteriia</taxon>
        <taxon>Flavobacteriales</taxon>
        <taxon>Flavobacteriaceae</taxon>
        <taxon>Gaetbulibacter</taxon>
    </lineage>
</organism>
<proteinExistence type="predicted"/>
<keyword evidence="3" id="KW-1185">Reference proteome</keyword>
<evidence type="ECO:0000313" key="2">
    <source>
        <dbReference type="EMBL" id="MFH6772664.1"/>
    </source>
</evidence>
<evidence type="ECO:0000256" key="1">
    <source>
        <dbReference type="SAM" id="SignalP"/>
    </source>
</evidence>
<gene>
    <name evidence="2" type="ORF">V8G58_12035</name>
</gene>
<feature type="signal peptide" evidence="1">
    <location>
        <begin position="1"/>
        <end position="20"/>
    </location>
</feature>